<evidence type="ECO:0000313" key="3">
    <source>
        <dbReference type="Proteomes" id="UP001610432"/>
    </source>
</evidence>
<dbReference type="InterPro" id="IPR036389">
    <property type="entry name" value="RNase_III_sf"/>
</dbReference>
<dbReference type="RefSeq" id="XP_070886247.1">
    <property type="nucleotide sequence ID" value="XM_071032922.1"/>
</dbReference>
<dbReference type="SMART" id="SM00535">
    <property type="entry name" value="RIBOc"/>
    <property type="match status" value="1"/>
</dbReference>
<proteinExistence type="predicted"/>
<dbReference type="Proteomes" id="UP001610432">
    <property type="component" value="Unassembled WGS sequence"/>
</dbReference>
<dbReference type="SUPFAM" id="SSF69065">
    <property type="entry name" value="RNase III domain-like"/>
    <property type="match status" value="1"/>
</dbReference>
<dbReference type="PROSITE" id="PS50142">
    <property type="entry name" value="RNASE_3_2"/>
    <property type="match status" value="1"/>
</dbReference>
<dbReference type="InterPro" id="IPR000999">
    <property type="entry name" value="RNase_III_dom"/>
</dbReference>
<protein>
    <submittedName>
        <fullName evidence="2">Ribonuclease III domain-containing protein</fullName>
    </submittedName>
</protein>
<dbReference type="Gene3D" id="1.10.1520.10">
    <property type="entry name" value="Ribonuclease III domain"/>
    <property type="match status" value="1"/>
</dbReference>
<organism evidence="2 3">
    <name type="scientific">Aspergillus lucknowensis</name>
    <dbReference type="NCBI Taxonomy" id="176173"/>
    <lineage>
        <taxon>Eukaryota</taxon>
        <taxon>Fungi</taxon>
        <taxon>Dikarya</taxon>
        <taxon>Ascomycota</taxon>
        <taxon>Pezizomycotina</taxon>
        <taxon>Eurotiomycetes</taxon>
        <taxon>Eurotiomycetidae</taxon>
        <taxon>Eurotiales</taxon>
        <taxon>Aspergillaceae</taxon>
        <taxon>Aspergillus</taxon>
        <taxon>Aspergillus subgen. Nidulantes</taxon>
    </lineage>
</organism>
<dbReference type="EMBL" id="JBFXLQ010000019">
    <property type="protein sequence ID" value="KAL2867268.1"/>
    <property type="molecule type" value="Genomic_DNA"/>
</dbReference>
<keyword evidence="3" id="KW-1185">Reference proteome</keyword>
<comment type="caution">
    <text evidence="2">The sequence shown here is derived from an EMBL/GenBank/DDBJ whole genome shotgun (WGS) entry which is preliminary data.</text>
</comment>
<feature type="domain" description="RNase III" evidence="1">
    <location>
        <begin position="16"/>
        <end position="137"/>
    </location>
</feature>
<dbReference type="CDD" id="cd00593">
    <property type="entry name" value="RIBOc"/>
    <property type="match status" value="1"/>
</dbReference>
<accession>A0ABR4LV94</accession>
<sequence length="168" mass="18232">MPSLIAYARTTTNNLALAFQTNFDLRFNDETLLLQALTAPGALGATSIDGNKGLAHIGDSALELYLRDEGFERGLTRNGIKVILDEIVSNKALAKRGVALGLDGYIQNNPSQGRVVSEGTMANTMEAIIGAYFKDQGMDFQALRRVIMVLGLGWPEGGEEEEREREGL</sequence>
<dbReference type="Pfam" id="PF00636">
    <property type="entry name" value="Ribonuclease_3"/>
    <property type="match status" value="1"/>
</dbReference>
<name>A0ABR4LV94_9EURO</name>
<dbReference type="GeneID" id="98147994"/>
<evidence type="ECO:0000313" key="2">
    <source>
        <dbReference type="EMBL" id="KAL2867268.1"/>
    </source>
</evidence>
<reference evidence="2 3" key="1">
    <citation type="submission" date="2024-07" db="EMBL/GenBank/DDBJ databases">
        <title>Section-level genome sequencing and comparative genomics of Aspergillus sections Usti and Cavernicolus.</title>
        <authorList>
            <consortium name="Lawrence Berkeley National Laboratory"/>
            <person name="Nybo J.L."/>
            <person name="Vesth T.C."/>
            <person name="Theobald S."/>
            <person name="Frisvad J.C."/>
            <person name="Larsen T.O."/>
            <person name="Kjaerboelling I."/>
            <person name="Rothschild-Mancinelli K."/>
            <person name="Lyhne E.K."/>
            <person name="Kogle M.E."/>
            <person name="Barry K."/>
            <person name="Clum A."/>
            <person name="Na H."/>
            <person name="Ledsgaard L."/>
            <person name="Lin J."/>
            <person name="Lipzen A."/>
            <person name="Kuo A."/>
            <person name="Riley R."/>
            <person name="Mondo S."/>
            <person name="Labutti K."/>
            <person name="Haridas S."/>
            <person name="Pangalinan J."/>
            <person name="Salamov A.A."/>
            <person name="Simmons B.A."/>
            <person name="Magnuson J.K."/>
            <person name="Chen J."/>
            <person name="Drula E."/>
            <person name="Henrissat B."/>
            <person name="Wiebenga A."/>
            <person name="Lubbers R.J."/>
            <person name="Gomes A.C."/>
            <person name="Macurrencykelacurrency M.R."/>
            <person name="Stajich J."/>
            <person name="Grigoriev I.V."/>
            <person name="Mortensen U.H."/>
            <person name="De Vries R.P."/>
            <person name="Baker S.E."/>
            <person name="Andersen M.R."/>
        </authorList>
    </citation>
    <scope>NUCLEOTIDE SEQUENCE [LARGE SCALE GENOMIC DNA]</scope>
    <source>
        <strain evidence="2 3">CBS 449.75</strain>
    </source>
</reference>
<gene>
    <name evidence="2" type="ORF">BJX67DRAFT_380988</name>
</gene>
<evidence type="ECO:0000259" key="1">
    <source>
        <dbReference type="PROSITE" id="PS50142"/>
    </source>
</evidence>